<dbReference type="GO" id="GO:0016301">
    <property type="term" value="F:kinase activity"/>
    <property type="evidence" value="ECO:0007669"/>
    <property type="project" value="UniProtKB-KW"/>
</dbReference>
<protein>
    <submittedName>
        <fullName evidence="4">PfkB family carbohydrate kinase</fullName>
    </submittedName>
</protein>
<accession>A0ABT0M2N0</accession>
<gene>
    <name evidence="4" type="ORF">M3N55_10260</name>
</gene>
<dbReference type="PANTHER" id="PTHR10584">
    <property type="entry name" value="SUGAR KINASE"/>
    <property type="match status" value="1"/>
</dbReference>
<dbReference type="Gene3D" id="3.40.1190.20">
    <property type="match status" value="1"/>
</dbReference>
<dbReference type="Proteomes" id="UP001202550">
    <property type="component" value="Unassembled WGS sequence"/>
</dbReference>
<dbReference type="InterPro" id="IPR011611">
    <property type="entry name" value="PfkB_dom"/>
</dbReference>
<evidence type="ECO:0000313" key="4">
    <source>
        <dbReference type="EMBL" id="MCL1629114.1"/>
    </source>
</evidence>
<dbReference type="RefSeq" id="WP_249058540.1">
    <property type="nucleotide sequence ID" value="NZ_JALZWP010000009.1"/>
</dbReference>
<name>A0ABT0M2N0_9RHOB</name>
<dbReference type="SUPFAM" id="SSF53613">
    <property type="entry name" value="Ribokinase-like"/>
    <property type="match status" value="1"/>
</dbReference>
<feature type="domain" description="Carbohydrate kinase PfkB" evidence="3">
    <location>
        <begin position="6"/>
        <end position="288"/>
    </location>
</feature>
<keyword evidence="2 4" id="KW-0418">Kinase</keyword>
<evidence type="ECO:0000259" key="3">
    <source>
        <dbReference type="Pfam" id="PF00294"/>
    </source>
</evidence>
<evidence type="ECO:0000256" key="1">
    <source>
        <dbReference type="ARBA" id="ARBA00022679"/>
    </source>
</evidence>
<dbReference type="EMBL" id="JALZWP010000009">
    <property type="protein sequence ID" value="MCL1629114.1"/>
    <property type="molecule type" value="Genomic_DNA"/>
</dbReference>
<dbReference type="PANTHER" id="PTHR10584:SF166">
    <property type="entry name" value="RIBOKINASE"/>
    <property type="match status" value="1"/>
</dbReference>
<proteinExistence type="predicted"/>
<evidence type="ECO:0000313" key="5">
    <source>
        <dbReference type="Proteomes" id="UP001202550"/>
    </source>
</evidence>
<comment type="caution">
    <text evidence="4">The sequence shown here is derived from an EMBL/GenBank/DDBJ whole genome shotgun (WGS) entry which is preliminary data.</text>
</comment>
<sequence>MNEQSHILCIGAALWDIIGRTPAPMRIGSDVAGRIARIPGGVALNIAMALVRAGARPDLLAAVGQDAAGDALVADMAAYGVSVQHLYRAPDLPTDTYMAIEGAGGLIAAIADVHSLEMAGAKVLAPLRDGRLASDAAPWHGMIALDGNLTVALLAEIGSAPALAQADLRVAPASPGKGERVLPLLKRPGTVFYVNLEEAGLLCGTEFDGSAAAARGLLARGARRVLVTDGARDTTDACADAVLTQAPPQVQAARVTGAGDTFMAAHMAAEAQGMAREDALRHALKVAANYVAGGPEH</sequence>
<keyword evidence="5" id="KW-1185">Reference proteome</keyword>
<dbReference type="InterPro" id="IPR029056">
    <property type="entry name" value="Ribokinase-like"/>
</dbReference>
<evidence type="ECO:0000256" key="2">
    <source>
        <dbReference type="ARBA" id="ARBA00022777"/>
    </source>
</evidence>
<reference evidence="4 5" key="1">
    <citation type="submission" date="2022-05" db="EMBL/GenBank/DDBJ databases">
        <title>Seasonal and diel survey of microbial diversity of the Tyrrhenian coast.</title>
        <authorList>
            <person name="Gattoni G."/>
            <person name="Corral P."/>
        </authorList>
    </citation>
    <scope>NUCLEOTIDE SEQUENCE [LARGE SCALE GENOMIC DNA]</scope>
    <source>
        <strain evidence="4 5">V10</strain>
    </source>
</reference>
<dbReference type="Pfam" id="PF00294">
    <property type="entry name" value="PfkB"/>
    <property type="match status" value="1"/>
</dbReference>
<keyword evidence="1" id="KW-0808">Transferase</keyword>
<organism evidence="4 5">
    <name type="scientific">Roseinatronobacter domitianus</name>
    <dbReference type="NCBI Taxonomy" id="2940293"/>
    <lineage>
        <taxon>Bacteria</taxon>
        <taxon>Pseudomonadati</taxon>
        <taxon>Pseudomonadota</taxon>
        <taxon>Alphaproteobacteria</taxon>
        <taxon>Rhodobacterales</taxon>
        <taxon>Paracoccaceae</taxon>
        <taxon>Roseinatronobacter</taxon>
    </lineage>
</organism>